<dbReference type="EMBL" id="CASHTH010004467">
    <property type="protein sequence ID" value="CAI8057722.1"/>
    <property type="molecule type" value="Genomic_DNA"/>
</dbReference>
<evidence type="ECO:0000256" key="3">
    <source>
        <dbReference type="ARBA" id="ARBA00022833"/>
    </source>
</evidence>
<evidence type="ECO:0000256" key="1">
    <source>
        <dbReference type="ARBA" id="ARBA00022723"/>
    </source>
</evidence>
<dbReference type="Proteomes" id="UP001174909">
    <property type="component" value="Unassembled WGS sequence"/>
</dbReference>
<dbReference type="GO" id="GO:0043122">
    <property type="term" value="P:regulation of canonical NF-kappaB signal transduction"/>
    <property type="evidence" value="ECO:0007669"/>
    <property type="project" value="TreeGrafter"/>
</dbReference>
<dbReference type="Gene3D" id="3.30.40.10">
    <property type="entry name" value="Zinc/RING finger domain, C3HC4 (zinc finger)"/>
    <property type="match status" value="2"/>
</dbReference>
<dbReference type="InterPro" id="IPR001841">
    <property type="entry name" value="Znf_RING"/>
</dbReference>
<evidence type="ECO:0000259" key="6">
    <source>
        <dbReference type="PROSITE" id="PS50145"/>
    </source>
</evidence>
<keyword evidence="2 4" id="KW-0863">Zinc-finger</keyword>
<evidence type="ECO:0000259" key="5">
    <source>
        <dbReference type="PROSITE" id="PS50089"/>
    </source>
</evidence>
<dbReference type="PROSITE" id="PS50089">
    <property type="entry name" value="ZF_RING_2"/>
    <property type="match status" value="1"/>
</dbReference>
<name>A0AA35U1F5_GEOBA</name>
<dbReference type="SUPFAM" id="SSF49599">
    <property type="entry name" value="TRAF domain-like"/>
    <property type="match status" value="1"/>
</dbReference>
<dbReference type="PROSITE" id="PS50145">
    <property type="entry name" value="ZF_TRAF"/>
    <property type="match status" value="1"/>
</dbReference>
<keyword evidence="8" id="KW-1185">Reference proteome</keyword>
<proteinExistence type="predicted"/>
<dbReference type="Pfam" id="PF02176">
    <property type="entry name" value="zf-TRAF"/>
    <property type="match status" value="1"/>
</dbReference>
<reference evidence="7" key="1">
    <citation type="submission" date="2023-03" db="EMBL/GenBank/DDBJ databases">
        <authorList>
            <person name="Steffen K."/>
            <person name="Cardenas P."/>
        </authorList>
    </citation>
    <scope>NUCLEOTIDE SEQUENCE</scope>
</reference>
<dbReference type="Pfam" id="PF13923">
    <property type="entry name" value="zf-C3HC4_2"/>
    <property type="match status" value="1"/>
</dbReference>
<dbReference type="InterPro" id="IPR013083">
    <property type="entry name" value="Znf_RING/FYVE/PHD"/>
</dbReference>
<feature type="zinc finger region" description="TRAF-type" evidence="4">
    <location>
        <begin position="107"/>
        <end position="160"/>
    </location>
</feature>
<feature type="domain" description="TRAF-type" evidence="6">
    <location>
        <begin position="107"/>
        <end position="160"/>
    </location>
</feature>
<dbReference type="GO" id="GO:0008270">
    <property type="term" value="F:zinc ion binding"/>
    <property type="evidence" value="ECO:0007669"/>
    <property type="project" value="UniProtKB-KW"/>
</dbReference>
<dbReference type="PANTHER" id="PTHR10131">
    <property type="entry name" value="TNF RECEPTOR ASSOCIATED FACTOR"/>
    <property type="match status" value="1"/>
</dbReference>
<keyword evidence="3 4" id="KW-0862">Zinc</keyword>
<gene>
    <name evidence="7" type="ORF">GBAR_LOCUS31443</name>
</gene>
<dbReference type="GO" id="GO:0005164">
    <property type="term" value="F:tumor necrosis factor receptor binding"/>
    <property type="evidence" value="ECO:0007669"/>
    <property type="project" value="TreeGrafter"/>
</dbReference>
<comment type="caution">
    <text evidence="7">The sequence shown here is derived from an EMBL/GenBank/DDBJ whole genome shotgun (WGS) entry which is preliminary data.</text>
</comment>
<accession>A0AA35U1F5</accession>
<dbReference type="GO" id="GO:0009898">
    <property type="term" value="C:cytoplasmic side of plasma membrane"/>
    <property type="evidence" value="ECO:0007669"/>
    <property type="project" value="TreeGrafter"/>
</dbReference>
<dbReference type="InterPro" id="IPR001293">
    <property type="entry name" value="Znf_TRAF"/>
</dbReference>
<organism evidence="7 8">
    <name type="scientific">Geodia barretti</name>
    <name type="common">Barrett's horny sponge</name>
    <dbReference type="NCBI Taxonomy" id="519541"/>
    <lineage>
        <taxon>Eukaryota</taxon>
        <taxon>Metazoa</taxon>
        <taxon>Porifera</taxon>
        <taxon>Demospongiae</taxon>
        <taxon>Heteroscleromorpha</taxon>
        <taxon>Tetractinellida</taxon>
        <taxon>Astrophorina</taxon>
        <taxon>Geodiidae</taxon>
        <taxon>Geodia</taxon>
    </lineage>
</organism>
<sequence length="246" mass="27155">MAAKVYSNGVQLKEAELMTLMCPACNGLLRDPVQVTACGDRFCQSCIDRLMRNNKAPYKCPVDGTEFKRHEVRKDRGCLKELQRLEIECTTKPTSCGWRGPLPNLEAHLAECPTVEVRCSLGCGKHVLKSQLSTHVSSQCPNRPTQCNHCNTSVPIQNLENHEDKDNMPSELCLSYQASAVQNTQCHEVKSAAVCSRSMRVPGQCNPSVGRSASEILQLLERMGGRCGQLNQCSHTDGKLSFMSRG</sequence>
<dbReference type="PANTHER" id="PTHR10131:SF153">
    <property type="entry name" value="RING-TYPE DOMAIN-CONTAINING PROTEIN"/>
    <property type="match status" value="1"/>
</dbReference>
<protein>
    <submittedName>
        <fullName evidence="7">TNF receptor-associated factor 5</fullName>
    </submittedName>
</protein>
<keyword evidence="1 4" id="KW-0479">Metal-binding</keyword>
<dbReference type="SUPFAM" id="SSF57850">
    <property type="entry name" value="RING/U-box"/>
    <property type="match status" value="1"/>
</dbReference>
<evidence type="ECO:0000313" key="8">
    <source>
        <dbReference type="Proteomes" id="UP001174909"/>
    </source>
</evidence>
<feature type="domain" description="RING-type" evidence="5">
    <location>
        <begin position="22"/>
        <end position="63"/>
    </location>
</feature>
<evidence type="ECO:0000313" key="7">
    <source>
        <dbReference type="EMBL" id="CAI8057722.1"/>
    </source>
</evidence>
<keyword evidence="7" id="KW-0675">Receptor</keyword>
<dbReference type="AlphaFoldDB" id="A0AA35U1F5"/>
<evidence type="ECO:0000256" key="4">
    <source>
        <dbReference type="PROSITE-ProRule" id="PRU00207"/>
    </source>
</evidence>
<evidence type="ECO:0000256" key="2">
    <source>
        <dbReference type="ARBA" id="ARBA00022771"/>
    </source>
</evidence>